<dbReference type="InterPro" id="IPR029045">
    <property type="entry name" value="ClpP/crotonase-like_dom_sf"/>
</dbReference>
<comment type="caution">
    <text evidence="1">The sequence shown here is derived from an EMBL/GenBank/DDBJ whole genome shotgun (WGS) entry which is preliminary data.</text>
</comment>
<dbReference type="SUPFAM" id="SSF52096">
    <property type="entry name" value="ClpP/crotonase"/>
    <property type="match status" value="1"/>
</dbReference>
<reference evidence="1 2" key="1">
    <citation type="submission" date="2020-08" db="EMBL/GenBank/DDBJ databases">
        <title>Genome public.</title>
        <authorList>
            <person name="Liu C."/>
            <person name="Sun Q."/>
        </authorList>
    </citation>
    <scope>NUCLEOTIDE SEQUENCE [LARGE SCALE GENOMIC DNA]</scope>
    <source>
        <strain evidence="1 2">NSJ-37</strain>
    </source>
</reference>
<organism evidence="1 2">
    <name type="scientific">Jutongia huaianensis</name>
    <dbReference type="NCBI Taxonomy" id="2763668"/>
    <lineage>
        <taxon>Bacteria</taxon>
        <taxon>Bacillati</taxon>
        <taxon>Bacillota</taxon>
        <taxon>Clostridia</taxon>
        <taxon>Lachnospirales</taxon>
        <taxon>Lachnospiraceae</taxon>
        <taxon>Jutongia</taxon>
    </lineage>
</organism>
<protein>
    <submittedName>
        <fullName evidence="1">ATP-dependent Clp protease proteolytic subunit</fullName>
    </submittedName>
</protein>
<gene>
    <name evidence="1" type="ORF">H8704_03565</name>
</gene>
<dbReference type="InterPro" id="IPR023562">
    <property type="entry name" value="ClpP/TepA"/>
</dbReference>
<evidence type="ECO:0000313" key="2">
    <source>
        <dbReference type="Proteomes" id="UP000606193"/>
    </source>
</evidence>
<sequence>MEENIKEYGNMMLQDEKGHKIQMISIIGEIEGHECSSNTTKTTKYEHLLPMLASLDCTKQVDGVLFVVNTIGGDVSCGLALSEMIASLSKPSVALVVGDSHSIGVPLSVAADYTVIAPSATVIIHPVRMSGQVLGAPQTYEYFQLIQDRITGFIADHSGIPQDKLESMMVKPGILTRDLGTILVGKQAVECGLFQQVGGMHDALKKLGELIGEGTK</sequence>
<dbReference type="RefSeq" id="WP_249297375.1">
    <property type="nucleotide sequence ID" value="NZ_JACRSX010000003.1"/>
</dbReference>
<dbReference type="EMBL" id="JACRSX010000003">
    <property type="protein sequence ID" value="MBC8561715.1"/>
    <property type="molecule type" value="Genomic_DNA"/>
</dbReference>
<evidence type="ECO:0000313" key="1">
    <source>
        <dbReference type="EMBL" id="MBC8561715.1"/>
    </source>
</evidence>
<keyword evidence="1" id="KW-0378">Hydrolase</keyword>
<dbReference type="Proteomes" id="UP000606193">
    <property type="component" value="Unassembled WGS sequence"/>
</dbReference>
<dbReference type="GO" id="GO:0006508">
    <property type="term" value="P:proteolysis"/>
    <property type="evidence" value="ECO:0007669"/>
    <property type="project" value="UniProtKB-KW"/>
</dbReference>
<keyword evidence="2" id="KW-1185">Reference proteome</keyword>
<keyword evidence="1" id="KW-0645">Protease</keyword>
<dbReference type="GO" id="GO:0008233">
    <property type="term" value="F:peptidase activity"/>
    <property type="evidence" value="ECO:0007669"/>
    <property type="project" value="UniProtKB-KW"/>
</dbReference>
<proteinExistence type="predicted"/>
<dbReference type="Gene3D" id="3.90.226.10">
    <property type="entry name" value="2-enoyl-CoA Hydratase, Chain A, domain 1"/>
    <property type="match status" value="1"/>
</dbReference>
<accession>A0ABR7MZD1</accession>
<dbReference type="Pfam" id="PF00574">
    <property type="entry name" value="CLP_protease"/>
    <property type="match status" value="1"/>
</dbReference>
<name>A0ABR7MZD1_9FIRM</name>